<gene>
    <name evidence="2" type="ORF">E3A20_05080</name>
</gene>
<dbReference type="Gene3D" id="3.30.1490.270">
    <property type="match status" value="1"/>
</dbReference>
<organism evidence="2 3">
    <name type="scientific">Planctomyces bekefii</name>
    <dbReference type="NCBI Taxonomy" id="1653850"/>
    <lineage>
        <taxon>Bacteria</taxon>
        <taxon>Pseudomonadati</taxon>
        <taxon>Planctomycetota</taxon>
        <taxon>Planctomycetia</taxon>
        <taxon>Planctomycetales</taxon>
        <taxon>Planctomycetaceae</taxon>
        <taxon>Planctomyces</taxon>
    </lineage>
</organism>
<feature type="domain" description="Circularly permuted ATP-grasp type 2" evidence="1">
    <location>
        <begin position="1"/>
        <end position="129"/>
    </location>
</feature>
<proteinExistence type="predicted"/>
<dbReference type="InterPro" id="IPR025841">
    <property type="entry name" value="CP_ATPgrasp_2"/>
</dbReference>
<dbReference type="AlphaFoldDB" id="A0A5C6M984"/>
<evidence type="ECO:0000259" key="1">
    <source>
        <dbReference type="Pfam" id="PF14403"/>
    </source>
</evidence>
<dbReference type="Pfam" id="PF14403">
    <property type="entry name" value="CP_ATPgrasp_2"/>
    <property type="match status" value="1"/>
</dbReference>
<sequence length="167" mass="18728">MFNPPGAGLLRCRSLAALIPECIRVFLGQQPLLDAAPVISLEDPVERSQVFRNAHHYAIRTDDPMHPARPWFGGSSDQRQLEQLRQRIDADPSRWIARPLPVPNSGRMNLRFFGSLHRGFCLFPGALARRSEVDGGARMVISEDSEVHPVWRGLPQWGDESAGRTPE</sequence>
<dbReference type="EMBL" id="SRHE01000062">
    <property type="protein sequence ID" value="TWW11318.1"/>
    <property type="molecule type" value="Genomic_DNA"/>
</dbReference>
<evidence type="ECO:0000313" key="3">
    <source>
        <dbReference type="Proteomes" id="UP000321083"/>
    </source>
</evidence>
<accession>A0A5C6M984</accession>
<protein>
    <recommendedName>
        <fullName evidence="1">Circularly permuted ATP-grasp type 2 domain-containing protein</fullName>
    </recommendedName>
</protein>
<evidence type="ECO:0000313" key="2">
    <source>
        <dbReference type="EMBL" id="TWW11318.1"/>
    </source>
</evidence>
<dbReference type="PANTHER" id="PTHR34595:SF7">
    <property type="entry name" value="SLL1039 PROTEIN"/>
    <property type="match status" value="1"/>
</dbReference>
<reference evidence="2 3" key="1">
    <citation type="submission" date="2019-08" db="EMBL/GenBank/DDBJ databases">
        <title>100 year-old enigma solved: identification of Planctomyces bekefii, the type genus and species of the phylum Planctomycetes.</title>
        <authorList>
            <person name="Svetlana D.N."/>
            <person name="Overmann J."/>
        </authorList>
    </citation>
    <scope>NUCLEOTIDE SEQUENCE [LARGE SCALE GENOMIC DNA]</scope>
    <source>
        <strain evidence="2">Phe10_nw2017</strain>
    </source>
</reference>
<name>A0A5C6M984_9PLAN</name>
<comment type="caution">
    <text evidence="2">The sequence shown here is derived from an EMBL/GenBank/DDBJ whole genome shotgun (WGS) entry which is preliminary data.</text>
</comment>
<reference evidence="2 3" key="2">
    <citation type="submission" date="2019-08" db="EMBL/GenBank/DDBJ databases">
        <authorList>
            <person name="Henke P."/>
        </authorList>
    </citation>
    <scope>NUCLEOTIDE SEQUENCE [LARGE SCALE GENOMIC DNA]</scope>
    <source>
        <strain evidence="2">Phe10_nw2017</strain>
    </source>
</reference>
<dbReference type="InterPro" id="IPR051680">
    <property type="entry name" value="ATP-dep_Glu-Cys_Ligase-2"/>
</dbReference>
<keyword evidence="3" id="KW-1185">Reference proteome</keyword>
<dbReference type="PANTHER" id="PTHR34595">
    <property type="entry name" value="BLR5612 PROTEIN"/>
    <property type="match status" value="1"/>
</dbReference>
<dbReference type="Proteomes" id="UP000321083">
    <property type="component" value="Unassembled WGS sequence"/>
</dbReference>